<name>A0ABV6S4P8_9SPHN</name>
<sequence length="432" mass="44344">MLLPASFRGVPFAVTESDALGGRRIALHQYPGRDKPWAEDMGRAPRRFRLRGFVLDGDVRLGGLPVVLLRATLISAIEKKGSGTLIHPTLGSMEVVVERASISEGLGANSYSEVELEFVESGAQTFPTTSVTAKLNEIAAIALKAASAVETAALLYSTYLSGGSRDEAVTAAANWSGTVSSAAVDATAMHRIVAQLSGNYGRYSAGANAGLSGSNSSPYTSGTSVADIIPIASANRQATIDAAATFVEAATEVDLSAASSVINAADSMFDALVTSCADPADAIRLLLGIMGTATLGLGNAMSDAIAQVVLRSAAAALTTAAASYQPQSVDDAATRISEIGSVLDALMLTAADARADACSAALRQCRGAIATDLRNRGGTLAQMRTFKFAAALPSLVLAQSIYADATRAAQLVTQANPPHPLFMPASFQALAS</sequence>
<evidence type="ECO:0000313" key="3">
    <source>
        <dbReference type="Proteomes" id="UP001589858"/>
    </source>
</evidence>
<dbReference type="EMBL" id="JBHLTM010000003">
    <property type="protein sequence ID" value="MFC0683098.1"/>
    <property type="molecule type" value="Genomic_DNA"/>
</dbReference>
<dbReference type="RefSeq" id="WP_267220786.1">
    <property type="nucleotide sequence ID" value="NZ_JAPCWC010000008.1"/>
</dbReference>
<dbReference type="Pfam" id="PF07157">
    <property type="entry name" value="DNA_circ_N"/>
    <property type="match status" value="1"/>
</dbReference>
<evidence type="ECO:0000313" key="2">
    <source>
        <dbReference type="EMBL" id="MFC0683098.1"/>
    </source>
</evidence>
<comment type="caution">
    <text evidence="2">The sequence shown here is derived from an EMBL/GenBank/DDBJ whole genome shotgun (WGS) entry which is preliminary data.</text>
</comment>
<proteinExistence type="predicted"/>
<protein>
    <submittedName>
        <fullName evidence="2">DNA circularization protein</fullName>
    </submittedName>
</protein>
<keyword evidence="3" id="KW-1185">Reference proteome</keyword>
<organism evidence="2 3">
    <name type="scientific">Novosphingobium clariflavum</name>
    <dbReference type="NCBI Taxonomy" id="2029884"/>
    <lineage>
        <taxon>Bacteria</taxon>
        <taxon>Pseudomonadati</taxon>
        <taxon>Pseudomonadota</taxon>
        <taxon>Alphaproteobacteria</taxon>
        <taxon>Sphingomonadales</taxon>
        <taxon>Sphingomonadaceae</taxon>
        <taxon>Novosphingobium</taxon>
    </lineage>
</organism>
<feature type="domain" description="DNA circulation N-terminal" evidence="1">
    <location>
        <begin position="2"/>
        <end position="95"/>
    </location>
</feature>
<dbReference type="Proteomes" id="UP001589858">
    <property type="component" value="Unassembled WGS sequence"/>
</dbReference>
<evidence type="ECO:0000259" key="1">
    <source>
        <dbReference type="Pfam" id="PF07157"/>
    </source>
</evidence>
<reference evidence="2 3" key="1">
    <citation type="submission" date="2024-09" db="EMBL/GenBank/DDBJ databases">
        <authorList>
            <person name="Sun Q."/>
            <person name="Mori K."/>
        </authorList>
    </citation>
    <scope>NUCLEOTIDE SEQUENCE [LARGE SCALE GENOMIC DNA]</scope>
    <source>
        <strain evidence="2 3">CICC 11035S</strain>
    </source>
</reference>
<dbReference type="InterPro" id="IPR009826">
    <property type="entry name" value="DNA_circ_N"/>
</dbReference>
<gene>
    <name evidence="2" type="ORF">ACFFF8_00655</name>
</gene>
<accession>A0ABV6S4P8</accession>